<protein>
    <submittedName>
        <fullName evidence="2">Uncharacterized protein</fullName>
    </submittedName>
</protein>
<feature type="region of interest" description="Disordered" evidence="1">
    <location>
        <begin position="1"/>
        <end position="21"/>
    </location>
</feature>
<feature type="compositionally biased region" description="Low complexity" evidence="1">
    <location>
        <begin position="55"/>
        <end position="66"/>
    </location>
</feature>
<accession>A0A0F3GI37</accession>
<keyword evidence="3" id="KW-1185">Reference proteome</keyword>
<comment type="caution">
    <text evidence="2">The sequence shown here is derived from an EMBL/GenBank/DDBJ whole genome shotgun (WGS) entry which is preliminary data.</text>
</comment>
<organism evidence="2 3">
    <name type="scientific">Candidatus Magnetobacterium bavaricum</name>
    <dbReference type="NCBI Taxonomy" id="29290"/>
    <lineage>
        <taxon>Bacteria</taxon>
        <taxon>Pseudomonadati</taxon>
        <taxon>Nitrospirota</taxon>
        <taxon>Thermodesulfovibrionia</taxon>
        <taxon>Thermodesulfovibrionales</taxon>
        <taxon>Candidatus Magnetobacteriaceae</taxon>
        <taxon>Candidatus Magnetobacterium</taxon>
    </lineage>
</organism>
<evidence type="ECO:0000313" key="2">
    <source>
        <dbReference type="EMBL" id="KJU81492.1"/>
    </source>
</evidence>
<proteinExistence type="predicted"/>
<evidence type="ECO:0000256" key="1">
    <source>
        <dbReference type="SAM" id="MobiDB-lite"/>
    </source>
</evidence>
<dbReference type="AlphaFoldDB" id="A0A0F3GI37"/>
<reference evidence="2 3" key="1">
    <citation type="submission" date="2015-02" db="EMBL/GenBank/DDBJ databases">
        <title>Single-cell genomics of uncultivated deep-branching MTB reveals a conserved set of magnetosome genes.</title>
        <authorList>
            <person name="Kolinko S."/>
            <person name="Richter M."/>
            <person name="Glockner F.O."/>
            <person name="Brachmann A."/>
            <person name="Schuler D."/>
        </authorList>
    </citation>
    <scope>NUCLEOTIDE SEQUENCE [LARGE SCALE GENOMIC DNA]</scope>
    <source>
        <strain evidence="2">TM-1</strain>
    </source>
</reference>
<gene>
    <name evidence="2" type="ORF">MBAV_006318</name>
</gene>
<dbReference type="EMBL" id="LACI01002666">
    <property type="protein sequence ID" value="KJU81492.1"/>
    <property type="molecule type" value="Genomic_DNA"/>
</dbReference>
<evidence type="ECO:0000313" key="3">
    <source>
        <dbReference type="Proteomes" id="UP000033423"/>
    </source>
</evidence>
<name>A0A0F3GI37_9BACT</name>
<feature type="compositionally biased region" description="Pro residues" evidence="1">
    <location>
        <begin position="83"/>
        <end position="97"/>
    </location>
</feature>
<feature type="region of interest" description="Disordered" evidence="1">
    <location>
        <begin position="45"/>
        <end position="97"/>
    </location>
</feature>
<dbReference type="Proteomes" id="UP000033423">
    <property type="component" value="Unassembled WGS sequence"/>
</dbReference>
<sequence length="97" mass="10520">MKKKRNSSLPPRRKDKEGGYGFLSLQVAPGLVAPGGEARFFRSGGLARGQRGASRPRLSSPRSLPLVESRTRPCHKSRTWPLQIPPARPPAGPLDAP</sequence>